<dbReference type="PANTHER" id="PTHR26450:SF132">
    <property type="entry name" value="OLFACTORY RECEPTOR 654"/>
    <property type="match status" value="1"/>
</dbReference>
<evidence type="ECO:0000256" key="9">
    <source>
        <dbReference type="SAM" id="Phobius"/>
    </source>
</evidence>
<feature type="domain" description="G-protein coupled receptors family 1 profile" evidence="10">
    <location>
        <begin position="102"/>
        <end position="353"/>
    </location>
</feature>
<reference evidence="12" key="1">
    <citation type="journal article" date="2013" name="Nat. Genet.">
        <title>The draft genomes of soft-shell turtle and green sea turtle yield insights into the development and evolution of the turtle-specific body plan.</title>
        <authorList>
            <person name="Wang Z."/>
            <person name="Pascual-Anaya J."/>
            <person name="Zadissa A."/>
            <person name="Li W."/>
            <person name="Niimura Y."/>
            <person name="Huang Z."/>
            <person name="Li C."/>
            <person name="White S."/>
            <person name="Xiong Z."/>
            <person name="Fang D."/>
            <person name="Wang B."/>
            <person name="Ming Y."/>
            <person name="Chen Y."/>
            <person name="Zheng Y."/>
            <person name="Kuraku S."/>
            <person name="Pignatelli M."/>
            <person name="Herrero J."/>
            <person name="Beal K."/>
            <person name="Nozawa M."/>
            <person name="Li Q."/>
            <person name="Wang J."/>
            <person name="Zhang H."/>
            <person name="Yu L."/>
            <person name="Shigenobu S."/>
            <person name="Wang J."/>
            <person name="Liu J."/>
            <person name="Flicek P."/>
            <person name="Searle S."/>
            <person name="Wang J."/>
            <person name="Kuratani S."/>
            <person name="Yin Y."/>
            <person name="Aken B."/>
            <person name="Zhang G."/>
            <person name="Irie N."/>
        </authorList>
    </citation>
    <scope>NUCLEOTIDE SEQUENCE [LARGE SCALE GENOMIC DNA]</scope>
</reference>
<dbReference type="GO" id="GO:0004930">
    <property type="term" value="F:G protein-coupled receptor activity"/>
    <property type="evidence" value="ECO:0007669"/>
    <property type="project" value="InterPro"/>
</dbReference>
<sequence>MPRHLCGCSSRTQRHPVQLWELLNRNNSQAEKYAHNESGQLWDIGTLSISESDQRINYLMAAFNLTLSDPSIFILTGIPGLEAAHIWISVPFCMFYIISLLGNVTVLFVVGKEQSLHKPMYLLLCMLALTDISTSTSVMPKALCIFLFNVKGITVGGCLTQMFFLYAVSVMKSAVLVIMAFDRYVAICNPLRYTTILTNTRVAKLGLVGLTRAVLFILPLPLLLSRQPFCANRIILHTYCEHLAVAKISCGDITVNRTYGLVITFVVIVLDLMLIALSYSLVIRAVLRISYKKAHQKALNTCTAHICVILTSYTSCLFSNLTHQFGQGIASNVHIILANLYFLIPPMLNPIVYGVKTKELRDKVGKYICRI</sequence>
<evidence type="ECO:0000256" key="4">
    <source>
        <dbReference type="ARBA" id="ARBA00022692"/>
    </source>
</evidence>
<keyword evidence="12" id="KW-1185">Reference proteome</keyword>
<dbReference type="EMBL" id="KB487073">
    <property type="protein sequence ID" value="EMP41641.1"/>
    <property type="molecule type" value="Genomic_DNA"/>
</dbReference>
<feature type="transmembrane region" description="Helical" evidence="9">
    <location>
        <begin position="261"/>
        <end position="287"/>
    </location>
</feature>
<feature type="transmembrane region" description="Helical" evidence="9">
    <location>
        <begin position="84"/>
        <end position="109"/>
    </location>
</feature>
<gene>
    <name evidence="11" type="ORF">UY3_01102</name>
</gene>
<dbReference type="PANTHER" id="PTHR26450">
    <property type="entry name" value="OLFACTORY RECEPTOR 56B1-RELATED"/>
    <property type="match status" value="1"/>
</dbReference>
<keyword evidence="3" id="KW-0716">Sensory transduction</keyword>
<evidence type="ECO:0000256" key="5">
    <source>
        <dbReference type="ARBA" id="ARBA00022725"/>
    </source>
</evidence>
<dbReference type="AlphaFoldDB" id="M7BUX5"/>
<evidence type="ECO:0000256" key="1">
    <source>
        <dbReference type="ARBA" id="ARBA00002936"/>
    </source>
</evidence>
<dbReference type="PRINTS" id="PR00237">
    <property type="entry name" value="GPCRRHODOPSN"/>
</dbReference>
<dbReference type="PRINTS" id="PR00245">
    <property type="entry name" value="OLFACTORYR"/>
</dbReference>
<keyword evidence="6 9" id="KW-1133">Transmembrane helix</keyword>
<evidence type="ECO:0000259" key="10">
    <source>
        <dbReference type="PROSITE" id="PS50262"/>
    </source>
</evidence>
<keyword evidence="5" id="KW-0552">Olfaction</keyword>
<dbReference type="InterPro" id="IPR017452">
    <property type="entry name" value="GPCR_Rhodpsn_7TM"/>
</dbReference>
<feature type="transmembrane region" description="Helical" evidence="9">
    <location>
        <begin position="299"/>
        <end position="321"/>
    </location>
</feature>
<comment type="subcellular location">
    <subcellularLocation>
        <location evidence="2">Membrane</location>
        <topology evidence="2">Multi-pass membrane protein</topology>
    </subcellularLocation>
</comment>
<feature type="transmembrane region" description="Helical" evidence="9">
    <location>
        <begin position="121"/>
        <end position="148"/>
    </location>
</feature>
<dbReference type="InterPro" id="IPR000276">
    <property type="entry name" value="GPCR_Rhodpsn"/>
</dbReference>
<dbReference type="Gene3D" id="1.20.1070.10">
    <property type="entry name" value="Rhodopsin 7-helix transmembrane proteins"/>
    <property type="match status" value="1"/>
</dbReference>
<dbReference type="SUPFAM" id="SSF81321">
    <property type="entry name" value="Family A G protein-coupled receptor-like"/>
    <property type="match status" value="1"/>
</dbReference>
<evidence type="ECO:0000313" key="11">
    <source>
        <dbReference type="EMBL" id="EMP41641.1"/>
    </source>
</evidence>
<feature type="transmembrane region" description="Helical" evidence="9">
    <location>
        <begin position="202"/>
        <end position="224"/>
    </location>
</feature>
<keyword evidence="7 9" id="KW-0472">Membrane</keyword>
<evidence type="ECO:0000256" key="2">
    <source>
        <dbReference type="ARBA" id="ARBA00004141"/>
    </source>
</evidence>
<evidence type="ECO:0000256" key="6">
    <source>
        <dbReference type="ARBA" id="ARBA00022989"/>
    </source>
</evidence>
<dbReference type="FunFam" id="1.20.1070.10:FF:000006">
    <property type="entry name" value="Olfactory receptor"/>
    <property type="match status" value="1"/>
</dbReference>
<dbReference type="GO" id="GO:0005886">
    <property type="term" value="C:plasma membrane"/>
    <property type="evidence" value="ECO:0007669"/>
    <property type="project" value="TreeGrafter"/>
</dbReference>
<proteinExistence type="predicted"/>
<dbReference type="Proteomes" id="UP000031443">
    <property type="component" value="Unassembled WGS sequence"/>
</dbReference>
<dbReference type="InterPro" id="IPR000725">
    <property type="entry name" value="Olfact_rcpt"/>
</dbReference>
<name>M7BUX5_CHEMY</name>
<dbReference type="PROSITE" id="PS50262">
    <property type="entry name" value="G_PROTEIN_RECEP_F1_2"/>
    <property type="match status" value="1"/>
</dbReference>
<dbReference type="InterPro" id="IPR050402">
    <property type="entry name" value="OR51/52/56-like"/>
</dbReference>
<evidence type="ECO:0000256" key="7">
    <source>
        <dbReference type="ARBA" id="ARBA00023136"/>
    </source>
</evidence>
<feature type="transmembrane region" description="Helical" evidence="9">
    <location>
        <begin position="163"/>
        <end position="181"/>
    </location>
</feature>
<accession>M7BUX5</accession>
<comment type="function">
    <text evidence="1">Odorant receptor.</text>
</comment>
<keyword evidence="8" id="KW-0807">Transducer</keyword>
<feature type="transmembrane region" description="Helical" evidence="9">
    <location>
        <begin position="58"/>
        <end position="78"/>
    </location>
</feature>
<dbReference type="GO" id="GO:0004984">
    <property type="term" value="F:olfactory receptor activity"/>
    <property type="evidence" value="ECO:0007669"/>
    <property type="project" value="InterPro"/>
</dbReference>
<feature type="transmembrane region" description="Helical" evidence="9">
    <location>
        <begin position="333"/>
        <end position="353"/>
    </location>
</feature>
<keyword evidence="4 9" id="KW-0812">Transmembrane</keyword>
<protein>
    <submittedName>
        <fullName evidence="11">Putative olfactory receptor 52P1</fullName>
    </submittedName>
</protein>
<evidence type="ECO:0000256" key="8">
    <source>
        <dbReference type="ARBA" id="ARBA00023224"/>
    </source>
</evidence>
<organism evidence="11 12">
    <name type="scientific">Chelonia mydas</name>
    <name type="common">Green sea-turtle</name>
    <name type="synonym">Chelonia agassizi</name>
    <dbReference type="NCBI Taxonomy" id="8469"/>
    <lineage>
        <taxon>Eukaryota</taxon>
        <taxon>Metazoa</taxon>
        <taxon>Chordata</taxon>
        <taxon>Craniata</taxon>
        <taxon>Vertebrata</taxon>
        <taxon>Euteleostomi</taxon>
        <taxon>Archelosauria</taxon>
        <taxon>Testudinata</taxon>
        <taxon>Testudines</taxon>
        <taxon>Cryptodira</taxon>
        <taxon>Durocryptodira</taxon>
        <taxon>Americhelydia</taxon>
        <taxon>Chelonioidea</taxon>
        <taxon>Cheloniidae</taxon>
        <taxon>Chelonia</taxon>
    </lineage>
</organism>
<dbReference type="CDD" id="cd15953">
    <property type="entry name" value="7tmA_OR52P-like"/>
    <property type="match status" value="1"/>
</dbReference>
<evidence type="ECO:0000256" key="3">
    <source>
        <dbReference type="ARBA" id="ARBA00022606"/>
    </source>
</evidence>
<evidence type="ECO:0000313" key="12">
    <source>
        <dbReference type="Proteomes" id="UP000031443"/>
    </source>
</evidence>
<dbReference type="Pfam" id="PF13853">
    <property type="entry name" value="7tm_4"/>
    <property type="match status" value="1"/>
</dbReference>
<keyword evidence="11" id="KW-0675">Receptor</keyword>